<sequence>MEKKIIIEQLMDKEDGLKYSNYNIIIFVKEFERTLQMITEAIFQLEEAVKKFKSLGNVEDEICVVKNLLENGNNLSKRKAEKIRRQIEHCQEIIDSFEIVCNNLTAHLSELAAISGDSVISQEADYLIELQDFKFNLQNIRQKFVKPKNCIKLAV</sequence>
<accession>A0AC35FUP8</accession>
<organism evidence="1 2">
    <name type="scientific">Panagrolaimus sp. PS1159</name>
    <dbReference type="NCBI Taxonomy" id="55785"/>
    <lineage>
        <taxon>Eukaryota</taxon>
        <taxon>Metazoa</taxon>
        <taxon>Ecdysozoa</taxon>
        <taxon>Nematoda</taxon>
        <taxon>Chromadorea</taxon>
        <taxon>Rhabditida</taxon>
        <taxon>Tylenchina</taxon>
        <taxon>Panagrolaimomorpha</taxon>
        <taxon>Panagrolaimoidea</taxon>
        <taxon>Panagrolaimidae</taxon>
        <taxon>Panagrolaimus</taxon>
    </lineage>
</organism>
<evidence type="ECO:0000313" key="1">
    <source>
        <dbReference type="Proteomes" id="UP000887580"/>
    </source>
</evidence>
<reference evidence="2" key="1">
    <citation type="submission" date="2022-11" db="UniProtKB">
        <authorList>
            <consortium name="WormBaseParasite"/>
        </authorList>
    </citation>
    <scope>IDENTIFICATION</scope>
</reference>
<protein>
    <submittedName>
        <fullName evidence="2">Uncharacterized protein</fullName>
    </submittedName>
</protein>
<dbReference type="Proteomes" id="UP000887580">
    <property type="component" value="Unplaced"/>
</dbReference>
<dbReference type="WBParaSite" id="PS1159_v2.g21054.t2">
    <property type="protein sequence ID" value="PS1159_v2.g21054.t2"/>
    <property type="gene ID" value="PS1159_v2.g21054"/>
</dbReference>
<proteinExistence type="predicted"/>
<name>A0AC35FUP8_9BILA</name>
<evidence type="ECO:0000313" key="2">
    <source>
        <dbReference type="WBParaSite" id="PS1159_v2.g21054.t2"/>
    </source>
</evidence>